<evidence type="ECO:0000313" key="2">
    <source>
        <dbReference type="EMBL" id="UTI63751.1"/>
    </source>
</evidence>
<dbReference type="InterPro" id="IPR003607">
    <property type="entry name" value="HD/PDEase_dom"/>
</dbReference>
<dbReference type="PANTHER" id="PTHR35569:SF1">
    <property type="entry name" value="CYANAMIDE HYDRATASE DDI2-RELATED"/>
    <property type="match status" value="1"/>
</dbReference>
<dbReference type="SMART" id="SM00471">
    <property type="entry name" value="HDc"/>
    <property type="match status" value="1"/>
</dbReference>
<dbReference type="SUPFAM" id="SSF109604">
    <property type="entry name" value="HD-domain/PDEase-like"/>
    <property type="match status" value="1"/>
</dbReference>
<name>A0ABY5DS40_9ACTN</name>
<reference evidence="2 3" key="1">
    <citation type="submission" date="2022-06" db="EMBL/GenBank/DDBJ databases">
        <title>Paraconexibacter antarcticus.</title>
        <authorList>
            <person name="Kim C.S."/>
        </authorList>
    </citation>
    <scope>NUCLEOTIDE SEQUENCE [LARGE SCALE GENOMIC DNA]</scope>
    <source>
        <strain evidence="2 3">02-257</strain>
    </source>
</reference>
<dbReference type="RefSeq" id="WP_254570473.1">
    <property type="nucleotide sequence ID" value="NZ_CP098502.1"/>
</dbReference>
<feature type="domain" description="HD/PDEase" evidence="1">
    <location>
        <begin position="28"/>
        <end position="97"/>
    </location>
</feature>
<dbReference type="Gene3D" id="1.10.3210.10">
    <property type="entry name" value="Hypothetical protein af1432"/>
    <property type="match status" value="1"/>
</dbReference>
<proteinExistence type="predicted"/>
<dbReference type="Proteomes" id="UP001056035">
    <property type="component" value="Chromosome"/>
</dbReference>
<evidence type="ECO:0000259" key="1">
    <source>
        <dbReference type="SMART" id="SM00471"/>
    </source>
</evidence>
<organism evidence="2 3">
    <name type="scientific">Paraconexibacter antarcticus</name>
    <dbReference type="NCBI Taxonomy" id="2949664"/>
    <lineage>
        <taxon>Bacteria</taxon>
        <taxon>Bacillati</taxon>
        <taxon>Actinomycetota</taxon>
        <taxon>Thermoleophilia</taxon>
        <taxon>Solirubrobacterales</taxon>
        <taxon>Paraconexibacteraceae</taxon>
        <taxon>Paraconexibacter</taxon>
    </lineage>
</organism>
<dbReference type="PANTHER" id="PTHR35569">
    <property type="entry name" value="CYANAMIDE HYDRATASE DDI2-RELATED"/>
    <property type="match status" value="1"/>
</dbReference>
<dbReference type="Pfam" id="PF01966">
    <property type="entry name" value="HD"/>
    <property type="match status" value="1"/>
</dbReference>
<dbReference type="CDD" id="cd00077">
    <property type="entry name" value="HDc"/>
    <property type="match status" value="1"/>
</dbReference>
<sequence length="188" mass="20605">MPVADDLCTTPAGRRCLELVRELSGAGPDGPMERHSVRVVLLAEELARRTGRAIDHEVVLCAGLLHDLGLYPGAATKAAYVTDGRHLAERELTALGWDAARVRLAADAVEHHHELTAQWARGNEVELLRKADLVEVSHGLVMAGVPRPFYRDLLRRVPRDGFVPEVLRGLGAALRERPGSLWRIARPG</sequence>
<evidence type="ECO:0000313" key="3">
    <source>
        <dbReference type="Proteomes" id="UP001056035"/>
    </source>
</evidence>
<keyword evidence="3" id="KW-1185">Reference proteome</keyword>
<accession>A0ABY5DS40</accession>
<protein>
    <submittedName>
        <fullName evidence="2">HDOD domain-containing protein</fullName>
    </submittedName>
</protein>
<gene>
    <name evidence="2" type="ORF">NBH00_20700</name>
</gene>
<dbReference type="InterPro" id="IPR006674">
    <property type="entry name" value="HD_domain"/>
</dbReference>
<dbReference type="EMBL" id="CP098502">
    <property type="protein sequence ID" value="UTI63751.1"/>
    <property type="molecule type" value="Genomic_DNA"/>
</dbReference>